<dbReference type="CDD" id="cd01189">
    <property type="entry name" value="INT_ICEBs1_C_like"/>
    <property type="match status" value="1"/>
</dbReference>
<dbReference type="Pfam" id="PF00589">
    <property type="entry name" value="Phage_integrase"/>
    <property type="match status" value="1"/>
</dbReference>
<protein>
    <submittedName>
        <fullName evidence="6">Site-specific integrase</fullName>
    </submittedName>
</protein>
<dbReference type="EMBL" id="QSIO01000003">
    <property type="protein sequence ID" value="RHC94209.1"/>
    <property type="molecule type" value="Genomic_DNA"/>
</dbReference>
<evidence type="ECO:0000256" key="3">
    <source>
        <dbReference type="ARBA" id="ARBA00023125"/>
    </source>
</evidence>
<dbReference type="PANTHER" id="PTHR30629:SF2">
    <property type="entry name" value="PROPHAGE INTEGRASE INTS-RELATED"/>
    <property type="match status" value="1"/>
</dbReference>
<dbReference type="InterPro" id="IPR013762">
    <property type="entry name" value="Integrase-like_cat_sf"/>
</dbReference>
<dbReference type="PANTHER" id="PTHR30629">
    <property type="entry name" value="PROPHAGE INTEGRASE"/>
    <property type="match status" value="1"/>
</dbReference>
<evidence type="ECO:0000256" key="2">
    <source>
        <dbReference type="ARBA" id="ARBA00022908"/>
    </source>
</evidence>
<accession>A0A414CGS4</accession>
<evidence type="ECO:0000313" key="6">
    <source>
        <dbReference type="EMBL" id="RHC94209.1"/>
    </source>
</evidence>
<dbReference type="GO" id="GO:0003677">
    <property type="term" value="F:DNA binding"/>
    <property type="evidence" value="ECO:0007669"/>
    <property type="project" value="UniProtKB-KW"/>
</dbReference>
<comment type="similarity">
    <text evidence="1">Belongs to the 'phage' integrase family.</text>
</comment>
<dbReference type="RefSeq" id="WP_118095896.1">
    <property type="nucleotide sequence ID" value="NZ_QSIO01000003.1"/>
</dbReference>
<dbReference type="InterPro" id="IPR010998">
    <property type="entry name" value="Integrase_recombinase_N"/>
</dbReference>
<comment type="caution">
    <text evidence="6">The sequence shown here is derived from an EMBL/GenBank/DDBJ whole genome shotgun (WGS) entry which is preliminary data.</text>
</comment>
<dbReference type="GO" id="GO:0006310">
    <property type="term" value="P:DNA recombination"/>
    <property type="evidence" value="ECO:0007669"/>
    <property type="project" value="UniProtKB-KW"/>
</dbReference>
<gene>
    <name evidence="6" type="ORF">DW820_07710</name>
</gene>
<dbReference type="Gene3D" id="1.10.443.10">
    <property type="entry name" value="Intergrase catalytic core"/>
    <property type="match status" value="1"/>
</dbReference>
<dbReference type="GO" id="GO:0015074">
    <property type="term" value="P:DNA integration"/>
    <property type="evidence" value="ECO:0007669"/>
    <property type="project" value="UniProtKB-KW"/>
</dbReference>
<reference evidence="6 7" key="1">
    <citation type="submission" date="2018-08" db="EMBL/GenBank/DDBJ databases">
        <title>A genome reference for cultivated species of the human gut microbiota.</title>
        <authorList>
            <person name="Zou Y."/>
            <person name="Xue W."/>
            <person name="Luo G."/>
        </authorList>
    </citation>
    <scope>NUCLEOTIDE SEQUENCE [LARGE SCALE GENOMIC DNA]</scope>
    <source>
        <strain evidence="6 7">AM33-3BH</strain>
    </source>
</reference>
<evidence type="ECO:0000259" key="5">
    <source>
        <dbReference type="PROSITE" id="PS51898"/>
    </source>
</evidence>
<dbReference type="SUPFAM" id="SSF56349">
    <property type="entry name" value="DNA breaking-rejoining enzymes"/>
    <property type="match status" value="1"/>
</dbReference>
<evidence type="ECO:0000313" key="7">
    <source>
        <dbReference type="Proteomes" id="UP000285773"/>
    </source>
</evidence>
<keyword evidence="2" id="KW-0229">DNA integration</keyword>
<evidence type="ECO:0000256" key="4">
    <source>
        <dbReference type="ARBA" id="ARBA00023172"/>
    </source>
</evidence>
<organism evidence="6 7">
    <name type="scientific">Streptococcus parasanguinis</name>
    <dbReference type="NCBI Taxonomy" id="1318"/>
    <lineage>
        <taxon>Bacteria</taxon>
        <taxon>Bacillati</taxon>
        <taxon>Bacillota</taxon>
        <taxon>Bacilli</taxon>
        <taxon>Lactobacillales</taxon>
        <taxon>Streptococcaceae</taxon>
        <taxon>Streptococcus</taxon>
    </lineage>
</organism>
<evidence type="ECO:0000256" key="1">
    <source>
        <dbReference type="ARBA" id="ARBA00008857"/>
    </source>
</evidence>
<feature type="domain" description="Tyr recombinase" evidence="5">
    <location>
        <begin position="191"/>
        <end position="397"/>
    </location>
</feature>
<dbReference type="Gene3D" id="1.10.150.130">
    <property type="match status" value="1"/>
</dbReference>
<dbReference type="InterPro" id="IPR002104">
    <property type="entry name" value="Integrase_catalytic"/>
</dbReference>
<sequence>MAIKKTKNGTYQVKIYIPSDVQGKLGLGQYYEKRYKTRREAKEAELKISVDIENTRLGRSTVTSKNKGDILFKDFYKNVWLEPYKAGQATTTIKPPTKATVFQTENLFRLQVIPLLGNYSINYLNENKQLMLSLLTPLSNSYANFKAIRGYINSVFDWAEELEYIQVNKLKKTISRIKANKKLALKESKKYEDLTLNEEELKQWLQAIDEDLKHDQIELKDYALFYTTFFLSDRKSESYALQWKHINFNNNEILIEQALDRFGKLKSTKGNKITLFRAPKELIDILKEWKKEQRRQLKLYGIKQSEKQFLFTYNNRSNGVNVPLHIDYLNHRMNSIRRRHPELSPASPHKLRHTGATLARRAGVSLEDISEALTHSDKQVTKIYVNTTDTVNQTVGEIAFRNLKK</sequence>
<name>A0A414CGS4_STRPA</name>
<dbReference type="Proteomes" id="UP000285773">
    <property type="component" value="Unassembled WGS sequence"/>
</dbReference>
<dbReference type="InterPro" id="IPR011010">
    <property type="entry name" value="DNA_brk_join_enz"/>
</dbReference>
<keyword evidence="4" id="KW-0233">DNA recombination</keyword>
<dbReference type="InterPro" id="IPR050808">
    <property type="entry name" value="Phage_Integrase"/>
</dbReference>
<proteinExistence type="inferred from homology"/>
<dbReference type="AlphaFoldDB" id="A0A414CGS4"/>
<dbReference type="PROSITE" id="PS51898">
    <property type="entry name" value="TYR_RECOMBINASE"/>
    <property type="match status" value="1"/>
</dbReference>
<keyword evidence="3" id="KW-0238">DNA-binding</keyword>